<gene>
    <name evidence="2" type="ORF">O181_046455</name>
</gene>
<evidence type="ECO:0000256" key="1">
    <source>
        <dbReference type="SAM" id="MobiDB-lite"/>
    </source>
</evidence>
<sequence length="544" mass="62453">MRCTRGFKTQLKQPSSPWGSVVISRKVDSLLNCLWLWPKLVRASLENELRFEREAREEVEASLLFFNGIFDQDQSLDIFHNVPSSPVSYTETATTRRSPHSQHEPNFAYLPSPTIAGASSSSTQASSPDTPIHKLLGNAKAFKSATISNVASATLKTPNPYLLERTDFLKQSSTSRSGSYPSPSTTDSSLVGQGDTHFRDEAVTTKGKLSERNARIFGHITKRPRSKTPRFKKWNIPSQTREFMIERKFPLNRQTGPNPNNFKSTCNLKRIVFDKQTLSFATVEELIVSCAFLPGLKKDAIEKKAWTNSLLNIIEGLQAWKSFVQEAESKPLVNQKGKLPSSFPISCLANKLWTLKREMLRCFGVPIAHPDFNEELSHFTYWLVQEIENSSMSKSDIKRNENAIWFSIEDIYDNFYQRFEKSSLWQARLKLQDSFHVIFQDEAFLAWVAINIIGLYYKSTNEIKWTSCFPQGDKSFIMLLEEIMTRLWCRNSKLYSELDLAYLKLLPWVKETKIPKKTDLEKLDFPQQPTETIVFESHILKLQD</sequence>
<name>A0A9Q3HM77_9BASI</name>
<feature type="compositionally biased region" description="Low complexity" evidence="1">
    <location>
        <begin position="116"/>
        <end position="127"/>
    </location>
</feature>
<evidence type="ECO:0000313" key="3">
    <source>
        <dbReference type="Proteomes" id="UP000765509"/>
    </source>
</evidence>
<accession>A0A9Q3HM77</accession>
<keyword evidence="3" id="KW-1185">Reference proteome</keyword>
<dbReference type="EMBL" id="AVOT02019263">
    <property type="protein sequence ID" value="MBW0506740.1"/>
    <property type="molecule type" value="Genomic_DNA"/>
</dbReference>
<comment type="caution">
    <text evidence="2">The sequence shown here is derived from an EMBL/GenBank/DDBJ whole genome shotgun (WGS) entry which is preliminary data.</text>
</comment>
<evidence type="ECO:0000313" key="2">
    <source>
        <dbReference type="EMBL" id="MBW0506740.1"/>
    </source>
</evidence>
<feature type="region of interest" description="Disordered" evidence="1">
    <location>
        <begin position="88"/>
        <end position="132"/>
    </location>
</feature>
<organism evidence="2 3">
    <name type="scientific">Austropuccinia psidii MF-1</name>
    <dbReference type="NCBI Taxonomy" id="1389203"/>
    <lineage>
        <taxon>Eukaryota</taxon>
        <taxon>Fungi</taxon>
        <taxon>Dikarya</taxon>
        <taxon>Basidiomycota</taxon>
        <taxon>Pucciniomycotina</taxon>
        <taxon>Pucciniomycetes</taxon>
        <taxon>Pucciniales</taxon>
        <taxon>Sphaerophragmiaceae</taxon>
        <taxon>Austropuccinia</taxon>
    </lineage>
</organism>
<proteinExistence type="predicted"/>
<reference evidence="2" key="1">
    <citation type="submission" date="2021-03" db="EMBL/GenBank/DDBJ databases">
        <title>Draft genome sequence of rust myrtle Austropuccinia psidii MF-1, a brazilian biotype.</title>
        <authorList>
            <person name="Quecine M.C."/>
            <person name="Pachon D.M.R."/>
            <person name="Bonatelli M.L."/>
            <person name="Correr F.H."/>
            <person name="Franceschini L.M."/>
            <person name="Leite T.F."/>
            <person name="Margarido G.R.A."/>
            <person name="Almeida C.A."/>
            <person name="Ferrarezi J.A."/>
            <person name="Labate C.A."/>
        </authorList>
    </citation>
    <scope>NUCLEOTIDE SEQUENCE</scope>
    <source>
        <strain evidence="2">MF-1</strain>
    </source>
</reference>
<dbReference type="Proteomes" id="UP000765509">
    <property type="component" value="Unassembled WGS sequence"/>
</dbReference>
<feature type="compositionally biased region" description="Low complexity" evidence="1">
    <location>
        <begin position="172"/>
        <end position="186"/>
    </location>
</feature>
<feature type="region of interest" description="Disordered" evidence="1">
    <location>
        <begin position="172"/>
        <end position="194"/>
    </location>
</feature>
<dbReference type="AlphaFoldDB" id="A0A9Q3HM77"/>
<protein>
    <submittedName>
        <fullName evidence="2">Uncharacterized protein</fullName>
    </submittedName>
</protein>